<evidence type="ECO:0000256" key="1">
    <source>
        <dbReference type="ARBA" id="ARBA00004389"/>
    </source>
</evidence>
<keyword evidence="3" id="KW-0256">Endoplasmic reticulum</keyword>
<evidence type="ECO:0000313" key="7">
    <source>
        <dbReference type="Proteomes" id="UP000179069"/>
    </source>
</evidence>
<reference evidence="6 7" key="1">
    <citation type="journal article" date="2016" name="Nat. Commun.">
        <title>Thousands of microbial genomes shed light on interconnected biogeochemical processes in an aquifer system.</title>
        <authorList>
            <person name="Anantharaman K."/>
            <person name="Brown C.T."/>
            <person name="Hug L.A."/>
            <person name="Sharon I."/>
            <person name="Castelle C.J."/>
            <person name="Probst A.J."/>
            <person name="Thomas B.C."/>
            <person name="Singh A."/>
            <person name="Wilkins M.J."/>
            <person name="Karaoz U."/>
            <person name="Brodie E.L."/>
            <person name="Williams K.H."/>
            <person name="Hubbard S.S."/>
            <person name="Banfield J.F."/>
        </authorList>
    </citation>
    <scope>NUCLEOTIDE SEQUENCE [LARGE SCALE GENOMIC DNA]</scope>
</reference>
<comment type="subcellular location">
    <subcellularLocation>
        <location evidence="1">Endoplasmic reticulum membrane</location>
        <topology evidence="1">Single-pass membrane protein</topology>
    </subcellularLocation>
</comment>
<organism evidence="6 7">
    <name type="scientific">Candidatus Chisholmbacteria bacterium RIFCSPHIGHO2_01_FULL_49_18</name>
    <dbReference type="NCBI Taxonomy" id="1797590"/>
    <lineage>
        <taxon>Bacteria</taxon>
        <taxon>Candidatus Chisholmiibacteriota</taxon>
    </lineage>
</organism>
<dbReference type="EMBL" id="MHCI01000020">
    <property type="protein sequence ID" value="OGY16052.1"/>
    <property type="molecule type" value="Genomic_DNA"/>
</dbReference>
<gene>
    <name evidence="6" type="ORF">A2785_02685</name>
</gene>
<dbReference type="NCBIfam" id="NF041549">
    <property type="entry name" value="PssD"/>
    <property type="match status" value="1"/>
</dbReference>
<evidence type="ECO:0000256" key="5">
    <source>
        <dbReference type="ARBA" id="ARBA00023136"/>
    </source>
</evidence>
<dbReference type="PANTHER" id="PTHR12154">
    <property type="entry name" value="GLYCOSYL TRANSFERASE-RELATED"/>
    <property type="match status" value="1"/>
</dbReference>
<dbReference type="GO" id="GO:0006488">
    <property type="term" value="P:dolichol-linked oligosaccharide biosynthetic process"/>
    <property type="evidence" value="ECO:0007669"/>
    <property type="project" value="InterPro"/>
</dbReference>
<keyword evidence="2" id="KW-0812">Transmembrane</keyword>
<dbReference type="SUPFAM" id="SSF53756">
    <property type="entry name" value="UDP-Glycosyltransferase/glycogen phosphorylase"/>
    <property type="match status" value="1"/>
</dbReference>
<accession>A0A1G1VL10</accession>
<dbReference type="Proteomes" id="UP000179069">
    <property type="component" value="Unassembled WGS sequence"/>
</dbReference>
<dbReference type="Gene3D" id="3.40.50.2000">
    <property type="entry name" value="Glycogen Phosphorylase B"/>
    <property type="match status" value="1"/>
</dbReference>
<dbReference type="PANTHER" id="PTHR12154:SF4">
    <property type="entry name" value="UDP-N-ACETYLGLUCOSAMINE TRANSFERASE SUBUNIT ALG14 HOMOLOG"/>
    <property type="match status" value="1"/>
</dbReference>
<evidence type="ECO:0000256" key="2">
    <source>
        <dbReference type="ARBA" id="ARBA00022692"/>
    </source>
</evidence>
<comment type="caution">
    <text evidence="6">The sequence shown here is derived from an EMBL/GenBank/DDBJ whole genome shotgun (WGS) entry which is preliminary data.</text>
</comment>
<proteinExistence type="predicted"/>
<evidence type="ECO:0000256" key="4">
    <source>
        <dbReference type="ARBA" id="ARBA00022989"/>
    </source>
</evidence>
<dbReference type="Pfam" id="PF08660">
    <property type="entry name" value="Alg14"/>
    <property type="match status" value="1"/>
</dbReference>
<keyword evidence="6" id="KW-0808">Transferase</keyword>
<sequence>MSKKKICLVTSSGGHLFKVYCLKQWWVSYERFWVTRRDQFSLSILKGEKTYFAFFPENRNFINFVRNLFFAYSLLRKEKPDIVFSTGAGIAPPFMIIAKLLNIKTIFLETFILIPKATISGRLLYPIVDLFLVQNKNLLKTYPKAQYWGSVL</sequence>
<keyword evidence="5" id="KW-0472">Membrane</keyword>
<evidence type="ECO:0000313" key="6">
    <source>
        <dbReference type="EMBL" id="OGY16052.1"/>
    </source>
</evidence>
<evidence type="ECO:0000256" key="3">
    <source>
        <dbReference type="ARBA" id="ARBA00022824"/>
    </source>
</evidence>
<name>A0A1G1VL10_9BACT</name>
<protein>
    <submittedName>
        <fullName evidence="6">UDP-N-acetylglucosamine--LPS N-acetylglucosamine transferase</fullName>
    </submittedName>
</protein>
<dbReference type="GO" id="GO:0004577">
    <property type="term" value="F:N-acetylglucosaminyldiphosphodolichol N-acetylglucosaminyltransferase activity"/>
    <property type="evidence" value="ECO:0007669"/>
    <property type="project" value="TreeGrafter"/>
</dbReference>
<dbReference type="InterPro" id="IPR013969">
    <property type="entry name" value="Oligosacch_biosynth_Alg14"/>
</dbReference>
<keyword evidence="4" id="KW-1133">Transmembrane helix</keyword>
<dbReference type="AlphaFoldDB" id="A0A1G1VL10"/>